<dbReference type="Proteomes" id="UP000766486">
    <property type="component" value="Unassembled WGS sequence"/>
</dbReference>
<keyword evidence="3" id="KW-1185">Reference proteome</keyword>
<gene>
    <name evidence="2" type="ORF">CLO192961_LOCUS176416</name>
</gene>
<evidence type="ECO:0000313" key="3">
    <source>
        <dbReference type="Proteomes" id="UP000766486"/>
    </source>
</evidence>
<reference evidence="2 3" key="1">
    <citation type="submission" date="2019-06" db="EMBL/GenBank/DDBJ databases">
        <authorList>
            <person name="Broberg M."/>
        </authorList>
    </citation>
    <scope>NUCLEOTIDE SEQUENCE [LARGE SCALE GENOMIC DNA]</scope>
</reference>
<accession>A0ABY6U426</accession>
<evidence type="ECO:0000313" key="2">
    <source>
        <dbReference type="EMBL" id="VUC25810.1"/>
    </source>
</evidence>
<name>A0ABY6U426_BIOOC</name>
<feature type="signal peptide" evidence="1">
    <location>
        <begin position="1"/>
        <end position="18"/>
    </location>
</feature>
<comment type="caution">
    <text evidence="2">The sequence shown here is derived from an EMBL/GenBank/DDBJ whole genome shotgun (WGS) entry which is preliminary data.</text>
</comment>
<sequence length="105" mass="11522">MQFFKLLSLFALSSVAVAQMADLGESDLSARDFAESAEAEYLAARDEYIEKRDIFRRAGGNGKCASAGKSGYKQCRRYDAAKKTTINCGPCDKNAAIGQYCLCNW</sequence>
<evidence type="ECO:0008006" key="4">
    <source>
        <dbReference type="Google" id="ProtNLM"/>
    </source>
</evidence>
<proteinExistence type="predicted"/>
<feature type="chain" id="PRO_5045189828" description="Invertebrate defensins family profile domain-containing protein" evidence="1">
    <location>
        <begin position="19"/>
        <end position="105"/>
    </location>
</feature>
<protein>
    <recommendedName>
        <fullName evidence="4">Invertebrate defensins family profile domain-containing protein</fullName>
    </recommendedName>
</protein>
<evidence type="ECO:0000256" key="1">
    <source>
        <dbReference type="SAM" id="SignalP"/>
    </source>
</evidence>
<dbReference type="EMBL" id="CABFNS010000741">
    <property type="protein sequence ID" value="VUC25810.1"/>
    <property type="molecule type" value="Genomic_DNA"/>
</dbReference>
<keyword evidence="1" id="KW-0732">Signal</keyword>
<organism evidence="2 3">
    <name type="scientific">Bionectria ochroleuca</name>
    <name type="common">Gliocladium roseum</name>
    <dbReference type="NCBI Taxonomy" id="29856"/>
    <lineage>
        <taxon>Eukaryota</taxon>
        <taxon>Fungi</taxon>
        <taxon>Dikarya</taxon>
        <taxon>Ascomycota</taxon>
        <taxon>Pezizomycotina</taxon>
        <taxon>Sordariomycetes</taxon>
        <taxon>Hypocreomycetidae</taxon>
        <taxon>Hypocreales</taxon>
        <taxon>Bionectriaceae</taxon>
        <taxon>Clonostachys</taxon>
    </lineage>
</organism>